<dbReference type="Gene3D" id="3.40.50.300">
    <property type="entry name" value="P-loop containing nucleotide triphosphate hydrolases"/>
    <property type="match status" value="3"/>
</dbReference>
<gene>
    <name evidence="12 19" type="primary">uvrB</name>
    <name evidence="19" type="ORF">ACFSJD_40515</name>
</gene>
<dbReference type="SMART" id="SM00487">
    <property type="entry name" value="DEXDc"/>
    <property type="match status" value="1"/>
</dbReference>
<dbReference type="PANTHER" id="PTHR24029:SF0">
    <property type="entry name" value="UVRABC SYSTEM PROTEIN B"/>
    <property type="match status" value="1"/>
</dbReference>
<dbReference type="EMBL" id="JBHUCO010000071">
    <property type="protein sequence ID" value="MFD1523826.1"/>
    <property type="molecule type" value="Genomic_DNA"/>
</dbReference>
<evidence type="ECO:0000256" key="6">
    <source>
        <dbReference type="ARBA" id="ARBA00022769"/>
    </source>
</evidence>
<keyword evidence="14" id="KW-0175">Coiled coil</keyword>
<dbReference type="Proteomes" id="UP001597114">
    <property type="component" value="Unassembled WGS sequence"/>
</dbReference>
<sequence>MAFATEVPGSAAKQDVPVAHSEFRPVGEIPRTGGHFEVVSEFEPAGDQPAAIDELEKRITAGEQDVVLLGATGTGKSATTAWLIERLQRPTLVMAPNKTLAAQLANELREMLPNNAVEYFVSYYDYYQPEAYIAQTDTYIEKDSSINEDVERLRHSATSNLLSRRDVVVVASVSCIYGLGTPQSYLDRSVQIEVGGSVDRDQLLRALVDVQYTRNDVAFNRGTFRVRGDTVEIIPAYEELAIRIEFFGDEIEALYYLHPLTGDVIRQVDDVRIFPATHYVAGPDRMERAVHAIEQELEERLAELERQGKLLEAQRLRMRTQYDIEMIRQVGFCSGIENYSRHIDGRGPGSAPATLIDYFPDDFLLVIDESHQTVPQIGGMYEGDMSRKRNLVEYGFRLPSAVDNRPLTWEEFADRIGQTVYLSATPGPYELSRTSGEFVEQVIRPTGLVDPKVVVKPTKGQIDDLVHEIRSRSERDERVLVTTLTKKMAEDLTDYLLELGIRVRYLHSEVDTLRRVELLRQLRLGEFDVLVGINLLREGLDLPEVSLVAILDADKEGFLRSGTSLIQTIGRAARNVSGEVHMYADKVTDSMQFAIDETDRRRAKQVAYNEERGLDPQPLRKKIADILDQVYREAEDTEVPVGGSGRNQSRGKRAAGEPGRASASSGVVAGRDTSTMPRAELADLVQQLSDQMLAAARDLQFELAARLRDEIADLKKELRGMDAAGIR</sequence>
<keyword evidence="8 12" id="KW-0267">Excision nuclease</keyword>
<dbReference type="GO" id="GO:0016787">
    <property type="term" value="F:hydrolase activity"/>
    <property type="evidence" value="ECO:0007669"/>
    <property type="project" value="UniProtKB-KW"/>
</dbReference>
<dbReference type="RefSeq" id="WP_344725443.1">
    <property type="nucleotide sequence ID" value="NZ_BAAAUS010000032.1"/>
</dbReference>
<evidence type="ECO:0000256" key="10">
    <source>
        <dbReference type="ARBA" id="ARBA00026033"/>
    </source>
</evidence>
<evidence type="ECO:0000256" key="13">
    <source>
        <dbReference type="RuleBase" id="RU003587"/>
    </source>
</evidence>
<evidence type="ECO:0000259" key="16">
    <source>
        <dbReference type="PROSITE" id="PS50151"/>
    </source>
</evidence>
<dbReference type="InterPro" id="IPR014001">
    <property type="entry name" value="Helicase_ATP-bd"/>
</dbReference>
<evidence type="ECO:0000313" key="19">
    <source>
        <dbReference type="EMBL" id="MFD1523826.1"/>
    </source>
</evidence>
<evidence type="ECO:0000256" key="9">
    <source>
        <dbReference type="ARBA" id="ARBA00023204"/>
    </source>
</evidence>
<dbReference type="Pfam" id="PF17757">
    <property type="entry name" value="UvrB_inter"/>
    <property type="match status" value="1"/>
</dbReference>
<evidence type="ECO:0000256" key="1">
    <source>
        <dbReference type="ARBA" id="ARBA00004496"/>
    </source>
</evidence>
<dbReference type="InterPro" id="IPR036876">
    <property type="entry name" value="UVR_dom_sf"/>
</dbReference>
<evidence type="ECO:0000256" key="12">
    <source>
        <dbReference type="HAMAP-Rule" id="MF_00204"/>
    </source>
</evidence>
<evidence type="ECO:0000256" key="8">
    <source>
        <dbReference type="ARBA" id="ARBA00022881"/>
    </source>
</evidence>
<dbReference type="PANTHER" id="PTHR24029">
    <property type="entry name" value="UVRABC SYSTEM PROTEIN B"/>
    <property type="match status" value="1"/>
</dbReference>
<dbReference type="PROSITE" id="PS51194">
    <property type="entry name" value="HELICASE_CTER"/>
    <property type="match status" value="1"/>
</dbReference>
<dbReference type="HAMAP" id="MF_00204">
    <property type="entry name" value="UvrB"/>
    <property type="match status" value="1"/>
</dbReference>
<keyword evidence="7 12" id="KW-0067">ATP-binding</keyword>
<dbReference type="CDD" id="cd17916">
    <property type="entry name" value="DEXHc_UvrB"/>
    <property type="match status" value="1"/>
</dbReference>
<dbReference type="InterPro" id="IPR004807">
    <property type="entry name" value="UvrB"/>
</dbReference>
<evidence type="ECO:0000256" key="4">
    <source>
        <dbReference type="ARBA" id="ARBA00022741"/>
    </source>
</evidence>
<dbReference type="InterPro" id="IPR001650">
    <property type="entry name" value="Helicase_C-like"/>
</dbReference>
<dbReference type="InterPro" id="IPR001943">
    <property type="entry name" value="UVR_dom"/>
</dbReference>
<feature type="domain" description="UVR" evidence="16">
    <location>
        <begin position="682"/>
        <end position="717"/>
    </location>
</feature>
<dbReference type="Pfam" id="PF12344">
    <property type="entry name" value="UvrB"/>
    <property type="match status" value="1"/>
</dbReference>
<comment type="similarity">
    <text evidence="2 12 13">Belongs to the UvrB family.</text>
</comment>
<comment type="subunit">
    <text evidence="10 12 13">Forms a heterotetramer with UvrA during the search for lesions. Interacts with UvrC in an incision complex.</text>
</comment>
<evidence type="ECO:0000256" key="7">
    <source>
        <dbReference type="ARBA" id="ARBA00022840"/>
    </source>
</evidence>
<dbReference type="SUPFAM" id="SSF52540">
    <property type="entry name" value="P-loop containing nucleoside triphosphate hydrolases"/>
    <property type="match status" value="2"/>
</dbReference>
<dbReference type="CDD" id="cd18790">
    <property type="entry name" value="SF2_C_UvrB"/>
    <property type="match status" value="1"/>
</dbReference>
<keyword evidence="9 12" id="KW-0234">DNA repair</keyword>
<comment type="domain">
    <text evidence="12">The beta-hairpin motif is involved in DNA binding.</text>
</comment>
<dbReference type="InterPro" id="IPR024759">
    <property type="entry name" value="UvrB_YAD/RRR_dom"/>
</dbReference>
<dbReference type="Pfam" id="PF00271">
    <property type="entry name" value="Helicase_C"/>
    <property type="match status" value="1"/>
</dbReference>
<comment type="function">
    <text evidence="12">The UvrABC repair system catalyzes the recognition and processing of DNA lesions. A damage recognition complex composed of 2 UvrA and 2 UvrB subunits scans DNA for abnormalities. Upon binding of the UvrA(2)B(2) complex to a putative damaged site, the DNA wraps around one UvrB monomer. DNA wrap is dependent on ATP binding by UvrB and probably causes local melting of the DNA helix, facilitating insertion of UvrB beta-hairpin between the DNA strands. Then UvrB probes one DNA strand for the presence of a lesion. If a lesion is found the UvrA subunits dissociate and the UvrB-DNA preincision complex is formed. This complex is subsequently bound by UvrC and the second UvrB is released. If no lesion is found, the DNA wraps around the other UvrB subunit that will check the other stand for damage.</text>
</comment>
<dbReference type="PROSITE" id="PS50151">
    <property type="entry name" value="UVR"/>
    <property type="match status" value="1"/>
</dbReference>
<feature type="coiled-coil region" evidence="14">
    <location>
        <begin position="287"/>
        <end position="321"/>
    </location>
</feature>
<accession>A0ABW4F9G3</accession>
<feature type="short sequence motif" description="Beta-hairpin" evidence="12">
    <location>
        <begin position="123"/>
        <end position="146"/>
    </location>
</feature>
<proteinExistence type="inferred from homology"/>
<dbReference type="InterPro" id="IPR027417">
    <property type="entry name" value="P-loop_NTPase"/>
</dbReference>
<evidence type="ECO:0000313" key="20">
    <source>
        <dbReference type="Proteomes" id="UP001597114"/>
    </source>
</evidence>
<dbReference type="NCBIfam" id="TIGR00631">
    <property type="entry name" value="uvrb"/>
    <property type="match status" value="1"/>
</dbReference>
<keyword evidence="19" id="KW-0378">Hydrolase</keyword>
<feature type="coiled-coil region" evidence="14">
    <location>
        <begin position="697"/>
        <end position="724"/>
    </location>
</feature>
<dbReference type="InterPro" id="IPR041471">
    <property type="entry name" value="UvrB_inter"/>
</dbReference>
<evidence type="ECO:0000259" key="17">
    <source>
        <dbReference type="PROSITE" id="PS51192"/>
    </source>
</evidence>
<dbReference type="NCBIfam" id="NF003673">
    <property type="entry name" value="PRK05298.1"/>
    <property type="match status" value="1"/>
</dbReference>
<comment type="caution">
    <text evidence="19">The sequence shown here is derived from an EMBL/GenBank/DDBJ whole genome shotgun (WGS) entry which is preliminary data.</text>
</comment>
<feature type="domain" description="Helicase C-terminal" evidence="18">
    <location>
        <begin position="461"/>
        <end position="627"/>
    </location>
</feature>
<evidence type="ECO:0000259" key="18">
    <source>
        <dbReference type="PROSITE" id="PS51194"/>
    </source>
</evidence>
<feature type="region of interest" description="Disordered" evidence="15">
    <location>
        <begin position="635"/>
        <end position="670"/>
    </location>
</feature>
<dbReference type="InterPro" id="IPR006935">
    <property type="entry name" value="Helicase/UvrB_N"/>
</dbReference>
<keyword evidence="5 12" id="KW-0227">DNA damage</keyword>
<evidence type="ECO:0000256" key="5">
    <source>
        <dbReference type="ARBA" id="ARBA00022763"/>
    </source>
</evidence>
<keyword evidence="20" id="KW-1185">Reference proteome</keyword>
<reference evidence="20" key="1">
    <citation type="journal article" date="2019" name="Int. J. Syst. Evol. Microbiol.">
        <title>The Global Catalogue of Microorganisms (GCM) 10K type strain sequencing project: providing services to taxonomists for standard genome sequencing and annotation.</title>
        <authorList>
            <consortium name="The Broad Institute Genomics Platform"/>
            <consortium name="The Broad Institute Genome Sequencing Center for Infectious Disease"/>
            <person name="Wu L."/>
            <person name="Ma J."/>
        </authorList>
    </citation>
    <scope>NUCLEOTIDE SEQUENCE [LARGE SCALE GENOMIC DNA]</scope>
    <source>
        <strain evidence="20">CCM 7043</strain>
    </source>
</reference>
<comment type="subcellular location">
    <subcellularLocation>
        <location evidence="1 12 13">Cytoplasm</location>
    </subcellularLocation>
</comment>
<keyword evidence="12 13" id="KW-0742">SOS response</keyword>
<keyword evidence="3 12" id="KW-0963">Cytoplasm</keyword>
<dbReference type="Pfam" id="PF02151">
    <property type="entry name" value="UVR"/>
    <property type="match status" value="1"/>
</dbReference>
<name>A0ABW4F9G3_9PSEU</name>
<keyword evidence="6 12" id="KW-0228">DNA excision</keyword>
<dbReference type="Pfam" id="PF04851">
    <property type="entry name" value="ResIII"/>
    <property type="match status" value="1"/>
</dbReference>
<feature type="domain" description="Helicase ATP-binding" evidence="17">
    <location>
        <begin position="57"/>
        <end position="192"/>
    </location>
</feature>
<feature type="binding site" evidence="12">
    <location>
        <begin position="70"/>
        <end position="77"/>
    </location>
    <ligand>
        <name>ATP</name>
        <dbReference type="ChEBI" id="CHEBI:30616"/>
    </ligand>
</feature>
<dbReference type="PROSITE" id="PS51192">
    <property type="entry name" value="HELICASE_ATP_BIND_1"/>
    <property type="match status" value="1"/>
</dbReference>
<protein>
    <recommendedName>
        <fullName evidence="11 12">UvrABC system protein B</fullName>
        <shortName evidence="12">Protein UvrB</shortName>
    </recommendedName>
    <alternativeName>
        <fullName evidence="12">Excinuclease ABC subunit B</fullName>
    </alternativeName>
</protein>
<keyword evidence="4 12" id="KW-0547">Nucleotide-binding</keyword>
<evidence type="ECO:0000256" key="2">
    <source>
        <dbReference type="ARBA" id="ARBA00008533"/>
    </source>
</evidence>
<evidence type="ECO:0000256" key="14">
    <source>
        <dbReference type="SAM" id="Coils"/>
    </source>
</evidence>
<evidence type="ECO:0000256" key="15">
    <source>
        <dbReference type="SAM" id="MobiDB-lite"/>
    </source>
</evidence>
<dbReference type="SUPFAM" id="SSF46600">
    <property type="entry name" value="C-terminal UvrC-binding domain of UvrB"/>
    <property type="match status" value="1"/>
</dbReference>
<organism evidence="19 20">
    <name type="scientific">Pseudonocardia yunnanensis</name>
    <dbReference type="NCBI Taxonomy" id="58107"/>
    <lineage>
        <taxon>Bacteria</taxon>
        <taxon>Bacillati</taxon>
        <taxon>Actinomycetota</taxon>
        <taxon>Actinomycetes</taxon>
        <taxon>Pseudonocardiales</taxon>
        <taxon>Pseudonocardiaceae</taxon>
        <taxon>Pseudonocardia</taxon>
    </lineage>
</organism>
<dbReference type="Gene3D" id="4.10.860.10">
    <property type="entry name" value="UVR domain"/>
    <property type="match status" value="1"/>
</dbReference>
<evidence type="ECO:0000256" key="3">
    <source>
        <dbReference type="ARBA" id="ARBA00022490"/>
    </source>
</evidence>
<dbReference type="SMART" id="SM00490">
    <property type="entry name" value="HELICc"/>
    <property type="match status" value="1"/>
</dbReference>
<evidence type="ECO:0000256" key="11">
    <source>
        <dbReference type="ARBA" id="ARBA00029504"/>
    </source>
</evidence>